<feature type="region of interest" description="Disordered" evidence="1">
    <location>
        <begin position="46"/>
        <end position="88"/>
    </location>
</feature>
<organism evidence="2 3">
    <name type="scientific">Botrytis hyacinthi</name>
    <dbReference type="NCBI Taxonomy" id="278943"/>
    <lineage>
        <taxon>Eukaryota</taxon>
        <taxon>Fungi</taxon>
        <taxon>Dikarya</taxon>
        <taxon>Ascomycota</taxon>
        <taxon>Pezizomycotina</taxon>
        <taxon>Leotiomycetes</taxon>
        <taxon>Helotiales</taxon>
        <taxon>Sclerotiniaceae</taxon>
        <taxon>Botrytis</taxon>
    </lineage>
</organism>
<evidence type="ECO:0000256" key="1">
    <source>
        <dbReference type="SAM" id="MobiDB-lite"/>
    </source>
</evidence>
<keyword evidence="3" id="KW-1185">Reference proteome</keyword>
<reference evidence="2 3" key="1">
    <citation type="submission" date="2017-12" db="EMBL/GenBank/DDBJ databases">
        <title>Comparative genomics of Botrytis spp.</title>
        <authorList>
            <person name="Valero-Jimenez C.A."/>
            <person name="Tapia P."/>
            <person name="Veloso J."/>
            <person name="Silva-Moreno E."/>
            <person name="Staats M."/>
            <person name="Valdes J.H."/>
            <person name="Van Kan J.A.L."/>
        </authorList>
    </citation>
    <scope>NUCLEOTIDE SEQUENCE [LARGE SCALE GENOMIC DNA]</scope>
    <source>
        <strain evidence="2 3">Bh0001</strain>
    </source>
</reference>
<accession>A0A4Z1GU65</accession>
<proteinExistence type="predicted"/>
<comment type="caution">
    <text evidence="2">The sequence shown here is derived from an EMBL/GenBank/DDBJ whole genome shotgun (WGS) entry which is preliminary data.</text>
</comment>
<name>A0A4Z1GU65_9HELO</name>
<feature type="compositionally biased region" description="Polar residues" evidence="1">
    <location>
        <begin position="70"/>
        <end position="86"/>
    </location>
</feature>
<evidence type="ECO:0000313" key="3">
    <source>
        <dbReference type="Proteomes" id="UP000297814"/>
    </source>
</evidence>
<dbReference type="EMBL" id="PQXK01000057">
    <property type="protein sequence ID" value="TGO39269.1"/>
    <property type="molecule type" value="Genomic_DNA"/>
</dbReference>
<feature type="region of interest" description="Disordered" evidence="1">
    <location>
        <begin position="162"/>
        <end position="181"/>
    </location>
</feature>
<dbReference type="Proteomes" id="UP000297814">
    <property type="component" value="Unassembled WGS sequence"/>
</dbReference>
<evidence type="ECO:0000313" key="2">
    <source>
        <dbReference type="EMBL" id="TGO39269.1"/>
    </source>
</evidence>
<sequence>MPIHRSYSQWLLAIKNRVIVQIHQMVHWTLEMNGILSLIGELQSDHESQVQSPAPLPQPEEQDHTPEPQPQTQGANQEPSQPSQPQVIHEAQSLPLSIGVGEEATAVDPPSNFNNTPMVRRLICTRNHPTGDCAHGSGVGITIIVLVVHSKDHSGLINQNELINPPSDGVPDEGRLSSTIE</sequence>
<dbReference type="AlphaFoldDB" id="A0A4Z1GU65"/>
<protein>
    <submittedName>
        <fullName evidence="2">Uncharacterized protein</fullName>
    </submittedName>
</protein>
<gene>
    <name evidence="2" type="ORF">BHYA_0057g00370</name>
</gene>